<keyword evidence="2" id="KW-0326">Glycosidase</keyword>
<dbReference type="GO" id="GO:0005975">
    <property type="term" value="P:carbohydrate metabolic process"/>
    <property type="evidence" value="ECO:0007669"/>
    <property type="project" value="InterPro"/>
</dbReference>
<dbReference type="InterPro" id="IPR044791">
    <property type="entry name" value="Beta-glucanase/XTH"/>
</dbReference>
<evidence type="ECO:0000259" key="3">
    <source>
        <dbReference type="PROSITE" id="PS51762"/>
    </source>
</evidence>
<dbReference type="OrthoDB" id="2015456at2759"/>
<dbReference type="AlphaFoldDB" id="A0A830BNL5"/>
<dbReference type="EMBL" id="BMAC01000168">
    <property type="protein sequence ID" value="GFP88446.1"/>
    <property type="molecule type" value="Genomic_DNA"/>
</dbReference>
<accession>A0A830BNL5</accession>
<evidence type="ECO:0000313" key="4">
    <source>
        <dbReference type="EMBL" id="GFP88446.1"/>
    </source>
</evidence>
<protein>
    <submittedName>
        <fullName evidence="4">Probable xyloglucan endotransglucosylase/hydrolase protein 10</fullName>
    </submittedName>
</protein>
<name>A0A830BNL5_9LAMI</name>
<dbReference type="InterPro" id="IPR013320">
    <property type="entry name" value="ConA-like_dom_sf"/>
</dbReference>
<evidence type="ECO:0000256" key="2">
    <source>
        <dbReference type="ARBA" id="ARBA00023295"/>
    </source>
</evidence>
<evidence type="ECO:0000313" key="5">
    <source>
        <dbReference type="Proteomes" id="UP000653305"/>
    </source>
</evidence>
<feature type="domain" description="GH16" evidence="3">
    <location>
        <begin position="1"/>
        <end position="60"/>
    </location>
</feature>
<organism evidence="4 5">
    <name type="scientific">Phtheirospermum japonicum</name>
    <dbReference type="NCBI Taxonomy" id="374723"/>
    <lineage>
        <taxon>Eukaryota</taxon>
        <taxon>Viridiplantae</taxon>
        <taxon>Streptophyta</taxon>
        <taxon>Embryophyta</taxon>
        <taxon>Tracheophyta</taxon>
        <taxon>Spermatophyta</taxon>
        <taxon>Magnoliopsida</taxon>
        <taxon>eudicotyledons</taxon>
        <taxon>Gunneridae</taxon>
        <taxon>Pentapetalae</taxon>
        <taxon>asterids</taxon>
        <taxon>lamiids</taxon>
        <taxon>Lamiales</taxon>
        <taxon>Orobanchaceae</taxon>
        <taxon>Orobanchaceae incertae sedis</taxon>
        <taxon>Phtheirospermum</taxon>
    </lineage>
</organism>
<dbReference type="Pfam" id="PF00722">
    <property type="entry name" value="Glyco_hydro_16"/>
    <property type="match status" value="1"/>
</dbReference>
<dbReference type="InterPro" id="IPR008263">
    <property type="entry name" value="GH16_AS"/>
</dbReference>
<dbReference type="GO" id="GO:0004553">
    <property type="term" value="F:hydrolase activity, hydrolyzing O-glycosyl compounds"/>
    <property type="evidence" value="ECO:0007669"/>
    <property type="project" value="InterPro"/>
</dbReference>
<keyword evidence="5" id="KW-1185">Reference proteome</keyword>
<dbReference type="InterPro" id="IPR000757">
    <property type="entry name" value="Beta-glucanase-like"/>
</dbReference>
<keyword evidence="1 4" id="KW-0378">Hydrolase</keyword>
<dbReference type="PANTHER" id="PTHR31062">
    <property type="entry name" value="XYLOGLUCAN ENDOTRANSGLUCOSYLASE/HYDROLASE PROTEIN 8-RELATED"/>
    <property type="match status" value="1"/>
</dbReference>
<sequence>MNGDELDFEFLGNVPGKPYILQTNVYSNGFDDREQKIKIWFDPTKDFHTYSVLWNLHQIV</sequence>
<comment type="caution">
    <text evidence="4">The sequence shown here is derived from an EMBL/GenBank/DDBJ whole genome shotgun (WGS) entry which is preliminary data.</text>
</comment>
<dbReference type="Proteomes" id="UP000653305">
    <property type="component" value="Unassembled WGS sequence"/>
</dbReference>
<dbReference type="SUPFAM" id="SSF49899">
    <property type="entry name" value="Concanavalin A-like lectins/glucanases"/>
    <property type="match status" value="1"/>
</dbReference>
<reference evidence="4" key="1">
    <citation type="submission" date="2020-07" db="EMBL/GenBank/DDBJ databases">
        <title>Ethylene signaling mediates host invasion by parasitic plants.</title>
        <authorList>
            <person name="Yoshida S."/>
        </authorList>
    </citation>
    <scope>NUCLEOTIDE SEQUENCE</scope>
    <source>
        <strain evidence="4">Okayama</strain>
    </source>
</reference>
<dbReference type="Gene3D" id="2.60.120.200">
    <property type="match status" value="1"/>
</dbReference>
<proteinExistence type="predicted"/>
<gene>
    <name evidence="4" type="ORF">PHJA_000988300</name>
</gene>
<dbReference type="PROSITE" id="PS01034">
    <property type="entry name" value="GH16_1"/>
    <property type="match status" value="1"/>
</dbReference>
<evidence type="ECO:0000256" key="1">
    <source>
        <dbReference type="ARBA" id="ARBA00022801"/>
    </source>
</evidence>
<dbReference type="PROSITE" id="PS51762">
    <property type="entry name" value="GH16_2"/>
    <property type="match status" value="1"/>
</dbReference>